<proteinExistence type="predicted"/>
<dbReference type="EMBL" id="QLMA01000001">
    <property type="protein sequence ID" value="RAJ87985.1"/>
    <property type="molecule type" value="Genomic_DNA"/>
</dbReference>
<dbReference type="RefSeq" id="WP_111590646.1">
    <property type="nucleotide sequence ID" value="NZ_QLMA01000001.1"/>
</dbReference>
<dbReference type="OrthoDB" id="979802at2"/>
<sequence length="228" mass="26888">MQTLATYRQPLWQQITRRMRRMFQLKTVYRSQELRWFFTAPDSGIQHWFSSHGRNLKDVPARTDIYFYLPENNHRSIKLRDGNMELKRRCSSPKAVQISPVAAGLLESWEKLIGKQIPVKILNDIDNSNNYFRIRIQKQRVGVKVVRKENATYELYDLFAQTEDGCQLEYTKLEVEGQTWYTFAAEWFGNAIPGEYAEFLSNMLHTSHLPLNHSMAYPAFIRSIMVDK</sequence>
<evidence type="ECO:0000313" key="1">
    <source>
        <dbReference type="EMBL" id="RAJ87985.1"/>
    </source>
</evidence>
<comment type="caution">
    <text evidence="1">The sequence shown here is derived from an EMBL/GenBank/DDBJ whole genome shotgun (WGS) entry which is preliminary data.</text>
</comment>
<accession>A0A327WBU1</accession>
<evidence type="ECO:0000313" key="2">
    <source>
        <dbReference type="Proteomes" id="UP000249819"/>
    </source>
</evidence>
<name>A0A327WBU1_9BACT</name>
<organism evidence="1 2">
    <name type="scientific">Chitinophaga dinghuensis</name>
    <dbReference type="NCBI Taxonomy" id="1539050"/>
    <lineage>
        <taxon>Bacteria</taxon>
        <taxon>Pseudomonadati</taxon>
        <taxon>Bacteroidota</taxon>
        <taxon>Chitinophagia</taxon>
        <taxon>Chitinophagales</taxon>
        <taxon>Chitinophagaceae</taxon>
        <taxon>Chitinophaga</taxon>
    </lineage>
</organism>
<dbReference type="AlphaFoldDB" id="A0A327WBU1"/>
<dbReference type="Proteomes" id="UP000249819">
    <property type="component" value="Unassembled WGS sequence"/>
</dbReference>
<protein>
    <recommendedName>
        <fullName evidence="3">CYTH domain-containing protein</fullName>
    </recommendedName>
</protein>
<keyword evidence="2" id="KW-1185">Reference proteome</keyword>
<evidence type="ECO:0008006" key="3">
    <source>
        <dbReference type="Google" id="ProtNLM"/>
    </source>
</evidence>
<gene>
    <name evidence="1" type="ORF">CLV59_101750</name>
</gene>
<reference evidence="1 2" key="1">
    <citation type="submission" date="2018-06" db="EMBL/GenBank/DDBJ databases">
        <title>Genomic Encyclopedia of Archaeal and Bacterial Type Strains, Phase II (KMG-II): from individual species to whole genera.</title>
        <authorList>
            <person name="Goeker M."/>
        </authorList>
    </citation>
    <scope>NUCLEOTIDE SEQUENCE [LARGE SCALE GENOMIC DNA]</scope>
    <source>
        <strain evidence="1 2">DSM 29821</strain>
    </source>
</reference>